<dbReference type="PANTHER" id="PTHR33619">
    <property type="entry name" value="POLYSACCHARIDE EXPORT PROTEIN GFCE-RELATED"/>
    <property type="match status" value="1"/>
</dbReference>
<evidence type="ECO:0000259" key="4">
    <source>
        <dbReference type="Pfam" id="PF02563"/>
    </source>
</evidence>
<feature type="signal peptide" evidence="3">
    <location>
        <begin position="1"/>
        <end position="20"/>
    </location>
</feature>
<dbReference type="STRING" id="362418.IW19_24480"/>
<keyword evidence="2" id="KW-0812">Transmembrane</keyword>
<gene>
    <name evidence="5" type="ORF">IW19_24480</name>
</gene>
<evidence type="ECO:0000313" key="6">
    <source>
        <dbReference type="Proteomes" id="UP000028715"/>
    </source>
</evidence>
<feature type="transmembrane region" description="Helical" evidence="2">
    <location>
        <begin position="236"/>
        <end position="254"/>
    </location>
</feature>
<proteinExistence type="predicted"/>
<dbReference type="EMBL" id="JPRL01000005">
    <property type="protein sequence ID" value="KFF02449.1"/>
    <property type="molecule type" value="Genomic_DNA"/>
</dbReference>
<evidence type="ECO:0000256" key="3">
    <source>
        <dbReference type="SAM" id="SignalP"/>
    </source>
</evidence>
<dbReference type="GO" id="GO:0015159">
    <property type="term" value="F:polysaccharide transmembrane transporter activity"/>
    <property type="evidence" value="ECO:0007669"/>
    <property type="project" value="InterPro"/>
</dbReference>
<keyword evidence="1 3" id="KW-0732">Signal</keyword>
<organism evidence="5 6">
    <name type="scientific">Flavobacterium reichenbachii</name>
    <dbReference type="NCBI Taxonomy" id="362418"/>
    <lineage>
        <taxon>Bacteria</taxon>
        <taxon>Pseudomonadati</taxon>
        <taxon>Bacteroidota</taxon>
        <taxon>Flavobacteriia</taxon>
        <taxon>Flavobacteriales</taxon>
        <taxon>Flavobacteriaceae</taxon>
        <taxon>Flavobacterium</taxon>
    </lineage>
</organism>
<dbReference type="PANTHER" id="PTHR33619:SF3">
    <property type="entry name" value="POLYSACCHARIDE EXPORT PROTEIN GFCE-RELATED"/>
    <property type="match status" value="1"/>
</dbReference>
<evidence type="ECO:0000313" key="5">
    <source>
        <dbReference type="EMBL" id="KFF02449.1"/>
    </source>
</evidence>
<feature type="domain" description="Polysaccharide export protein N-terminal" evidence="4">
    <location>
        <begin position="40"/>
        <end position="137"/>
    </location>
</feature>
<keyword evidence="5" id="KW-0762">Sugar transport</keyword>
<dbReference type="RefSeq" id="WP_035690346.1">
    <property type="nucleotide sequence ID" value="NZ_JPRL01000005.1"/>
</dbReference>
<reference evidence="5 6" key="1">
    <citation type="submission" date="2014-07" db="EMBL/GenBank/DDBJ databases">
        <title>Genome of Flavobacterium reichenbachii LMG 25512.</title>
        <authorList>
            <person name="Stropko S.J."/>
            <person name="Pipes S.E."/>
            <person name="Newman J.D."/>
        </authorList>
    </citation>
    <scope>NUCLEOTIDE SEQUENCE [LARGE SCALE GENOMIC DNA]</scope>
    <source>
        <strain evidence="5 6">LMG 25512</strain>
    </source>
</reference>
<protein>
    <submittedName>
        <fullName evidence="5">Sugar transporter</fullName>
    </submittedName>
</protein>
<dbReference type="eggNOG" id="COG1596">
    <property type="taxonomic scope" value="Bacteria"/>
</dbReference>
<sequence length="255" mass="28415">MIKTVSFLSFLLLFLSCASKKDVVYYQNIDSLQGMQKSISYEVKIQPDDLLMIIVSADDPEAALPFNLKTYNASSNKLDLTRGQETVQLYLVDQDGSIEFPVLGKIKVGGLTRTEVLQLLKNKIGNYIKNPIINLRITNFKISLQGEVNLPGTYSVTSERITLIEALSMAKDLTIYGKRDNVLIIREINGMKSCNRVDITKSDFINSPFYYLAQNDVVYVEPNKTRVNSSAVGPNTSVIISAISILVSLSVLIFK</sequence>
<feature type="chain" id="PRO_5001800853" evidence="3">
    <location>
        <begin position="21"/>
        <end position="255"/>
    </location>
</feature>
<dbReference type="AlphaFoldDB" id="A0A085ZDD5"/>
<dbReference type="Pfam" id="PF02563">
    <property type="entry name" value="Poly_export"/>
    <property type="match status" value="1"/>
</dbReference>
<keyword evidence="2" id="KW-1133">Transmembrane helix</keyword>
<dbReference type="Proteomes" id="UP000028715">
    <property type="component" value="Unassembled WGS sequence"/>
</dbReference>
<keyword evidence="5" id="KW-0813">Transport</keyword>
<dbReference type="PROSITE" id="PS51257">
    <property type="entry name" value="PROKAR_LIPOPROTEIN"/>
    <property type="match status" value="1"/>
</dbReference>
<accession>A0A085ZDD5</accession>
<dbReference type="InterPro" id="IPR049712">
    <property type="entry name" value="Poly_export"/>
</dbReference>
<name>A0A085ZDD5_9FLAO</name>
<keyword evidence="2" id="KW-0472">Membrane</keyword>
<dbReference type="Gene3D" id="3.10.560.10">
    <property type="entry name" value="Outer membrane lipoprotein wza domain like"/>
    <property type="match status" value="2"/>
</dbReference>
<keyword evidence="6" id="KW-1185">Reference proteome</keyword>
<comment type="caution">
    <text evidence="5">The sequence shown here is derived from an EMBL/GenBank/DDBJ whole genome shotgun (WGS) entry which is preliminary data.</text>
</comment>
<evidence type="ECO:0000256" key="2">
    <source>
        <dbReference type="SAM" id="Phobius"/>
    </source>
</evidence>
<evidence type="ECO:0000256" key="1">
    <source>
        <dbReference type="ARBA" id="ARBA00022729"/>
    </source>
</evidence>
<dbReference type="Gene3D" id="3.30.1950.10">
    <property type="entry name" value="wza like domain"/>
    <property type="match status" value="1"/>
</dbReference>
<dbReference type="InterPro" id="IPR003715">
    <property type="entry name" value="Poly_export_N"/>
</dbReference>